<dbReference type="PANTHER" id="PTHR23028">
    <property type="entry name" value="ACETYLTRANSFERASE"/>
    <property type="match status" value="1"/>
</dbReference>
<feature type="domain" description="Acyltransferase 3" evidence="2">
    <location>
        <begin position="19"/>
        <end position="314"/>
    </location>
</feature>
<dbReference type="Pfam" id="PF01757">
    <property type="entry name" value="Acyl_transf_3"/>
    <property type="match status" value="1"/>
</dbReference>
<organism evidence="4 5">
    <name type="scientific">Acetobacter aceti</name>
    <dbReference type="NCBI Taxonomy" id="435"/>
    <lineage>
        <taxon>Bacteria</taxon>
        <taxon>Pseudomonadati</taxon>
        <taxon>Pseudomonadota</taxon>
        <taxon>Alphaproteobacteria</taxon>
        <taxon>Acetobacterales</taxon>
        <taxon>Acetobacteraceae</taxon>
        <taxon>Acetobacter</taxon>
        <taxon>Acetobacter subgen. Acetobacter</taxon>
    </lineage>
</organism>
<evidence type="ECO:0000313" key="4">
    <source>
        <dbReference type="EMBL" id="BCI68823.1"/>
    </source>
</evidence>
<keyword evidence="1" id="KW-0812">Transmembrane</keyword>
<sequence>MSASPPLESKINPSPYRGDIDGLRAFAVIAVVVYHVFPRWLPGGFCGVDVFFVISGFLITRQISHREISFVSFYTRRVRRLAPALLCVLLATVGAGLLFLLPNEISALGMACFAGATFLSNVFSWQTQGYFDRAASLQPLLHLWSLGVEEQFYLFWPALIAFSRSKAFSLTKVTLVTGLISFAIGLTSAFFAPAADFYLPFSRIWEFMAGAGLVLGGRKLERLSLRWRTIGSGAGLFCLVVAVFQLRQDWFFPSPTALFPVSGAALLIAAGPETWLARYILAAPPARWLGSISYPLYLWHWPLIAYEHLVHGVSHTHRSTGYAIITLSLILAALTTRFVEAPLRWKTPERRTVIGLLSALAVTAILGLTLRAWPGHSTALGNDTPGISLEKINLAEQDGIFPITQHMHVEHIQGLTVGIIGSDPANAILFTGDSLLFQWGPRVDALFAQGRLKQTVIFISGPSCAPLPVEKPAKGFTYCNAMSEVQDRILAKWSVHTIVMGALWERVFGPPPEWPAKKIRAEERLRTLSAHGKRKIVFIMPTPISTRFDPAHMVTRHFTHLSLDKDALQNGIPVAPMRAEHAAMTAFLMGIAQDTGSSTLDMTQVVCGSVETCFPLMNDGTPKFADQMHLRPDFTQTLTSRLDDILIAPAP</sequence>
<gene>
    <name evidence="4" type="ORF">AAJCM20276_34470</name>
</gene>
<dbReference type="Pfam" id="PF19040">
    <property type="entry name" value="SGNH"/>
    <property type="match status" value="1"/>
</dbReference>
<dbReference type="Proteomes" id="UP000515220">
    <property type="component" value="Chromosome"/>
</dbReference>
<keyword evidence="1" id="KW-0472">Membrane</keyword>
<accession>A0A6S6PNA6</accession>
<proteinExistence type="predicted"/>
<dbReference type="GO" id="GO:0009103">
    <property type="term" value="P:lipopolysaccharide biosynthetic process"/>
    <property type="evidence" value="ECO:0007669"/>
    <property type="project" value="TreeGrafter"/>
</dbReference>
<evidence type="ECO:0000256" key="1">
    <source>
        <dbReference type="SAM" id="Phobius"/>
    </source>
</evidence>
<evidence type="ECO:0000259" key="3">
    <source>
        <dbReference type="Pfam" id="PF19040"/>
    </source>
</evidence>
<feature type="transmembrane region" description="Helical" evidence="1">
    <location>
        <begin position="173"/>
        <end position="191"/>
    </location>
</feature>
<reference evidence="4 5" key="1">
    <citation type="submission" date="2020-07" db="EMBL/GenBank/DDBJ databases">
        <title>Complete Genome Sequence of an acetic acid bacterium, Acetobacter aceti JCM20276.</title>
        <authorList>
            <person name="Hirose Y."/>
            <person name="Mihara H."/>
        </authorList>
    </citation>
    <scope>NUCLEOTIDE SEQUENCE [LARGE SCALE GENOMIC DNA]</scope>
    <source>
        <strain evidence="4 5">JCM20276</strain>
    </source>
</reference>
<dbReference type="InterPro" id="IPR002656">
    <property type="entry name" value="Acyl_transf_3_dom"/>
</dbReference>
<name>A0A6S6PNA6_ACEAC</name>
<feature type="transmembrane region" description="Helical" evidence="1">
    <location>
        <begin position="40"/>
        <end position="60"/>
    </location>
</feature>
<dbReference type="GO" id="GO:0016020">
    <property type="term" value="C:membrane"/>
    <property type="evidence" value="ECO:0007669"/>
    <property type="project" value="TreeGrafter"/>
</dbReference>
<evidence type="ECO:0000259" key="2">
    <source>
        <dbReference type="Pfam" id="PF01757"/>
    </source>
</evidence>
<feature type="transmembrane region" description="Helical" evidence="1">
    <location>
        <begin position="81"/>
        <end position="101"/>
    </location>
</feature>
<protein>
    <recommendedName>
        <fullName evidence="6">Acyltransferase</fullName>
    </recommendedName>
</protein>
<dbReference type="PANTHER" id="PTHR23028:SF53">
    <property type="entry name" value="ACYL_TRANSF_3 DOMAIN-CONTAINING PROTEIN"/>
    <property type="match status" value="1"/>
</dbReference>
<dbReference type="InterPro" id="IPR043968">
    <property type="entry name" value="SGNH"/>
</dbReference>
<dbReference type="AlphaFoldDB" id="A0A6S6PNA6"/>
<feature type="transmembrane region" description="Helical" evidence="1">
    <location>
        <begin position="197"/>
        <end position="215"/>
    </location>
</feature>
<feature type="domain" description="SGNH" evidence="3">
    <location>
        <begin position="419"/>
        <end position="640"/>
    </location>
</feature>
<keyword evidence="1" id="KW-1133">Transmembrane helix</keyword>
<dbReference type="GO" id="GO:0016747">
    <property type="term" value="F:acyltransferase activity, transferring groups other than amino-acyl groups"/>
    <property type="evidence" value="ECO:0007669"/>
    <property type="project" value="InterPro"/>
</dbReference>
<evidence type="ECO:0000313" key="5">
    <source>
        <dbReference type="Proteomes" id="UP000515220"/>
    </source>
</evidence>
<feature type="transmembrane region" description="Helical" evidence="1">
    <location>
        <begin position="352"/>
        <end position="373"/>
    </location>
</feature>
<dbReference type="EMBL" id="AP023326">
    <property type="protein sequence ID" value="BCI68823.1"/>
    <property type="molecule type" value="Genomic_DNA"/>
</dbReference>
<dbReference type="RefSeq" id="WP_099349033.1">
    <property type="nucleotide sequence ID" value="NZ_AP023326.1"/>
</dbReference>
<feature type="transmembrane region" description="Helical" evidence="1">
    <location>
        <begin position="276"/>
        <end position="299"/>
    </location>
</feature>
<dbReference type="InterPro" id="IPR050879">
    <property type="entry name" value="Acyltransferase_3"/>
</dbReference>
<feature type="transmembrane region" description="Helical" evidence="1">
    <location>
        <begin position="107"/>
        <end position="125"/>
    </location>
</feature>
<feature type="transmembrane region" description="Helical" evidence="1">
    <location>
        <begin position="250"/>
        <end position="269"/>
    </location>
</feature>
<feature type="transmembrane region" description="Helical" evidence="1">
    <location>
        <begin position="227"/>
        <end position="244"/>
    </location>
</feature>
<feature type="transmembrane region" description="Helical" evidence="1">
    <location>
        <begin position="319"/>
        <end position="340"/>
    </location>
</feature>
<evidence type="ECO:0008006" key="6">
    <source>
        <dbReference type="Google" id="ProtNLM"/>
    </source>
</evidence>